<evidence type="ECO:0000313" key="2">
    <source>
        <dbReference type="Proteomes" id="UP001190700"/>
    </source>
</evidence>
<dbReference type="AlphaFoldDB" id="A0AAE0FHW1"/>
<reference evidence="1 2" key="1">
    <citation type="journal article" date="2015" name="Genome Biol. Evol.">
        <title>Comparative Genomics of a Bacterivorous Green Alga Reveals Evolutionary Causalities and Consequences of Phago-Mixotrophic Mode of Nutrition.</title>
        <authorList>
            <person name="Burns J.A."/>
            <person name="Paasch A."/>
            <person name="Narechania A."/>
            <person name="Kim E."/>
        </authorList>
    </citation>
    <scope>NUCLEOTIDE SEQUENCE [LARGE SCALE GENOMIC DNA]</scope>
    <source>
        <strain evidence="1 2">PLY_AMNH</strain>
    </source>
</reference>
<dbReference type="Proteomes" id="UP001190700">
    <property type="component" value="Unassembled WGS sequence"/>
</dbReference>
<sequence length="156" mass="16791">SVARLSGVWQEVTSISLGSWPVLTLRGVSRVWVAMYGEGERSVAPRVCGAGDGHMRVMAQEVWRSEQNVAGDGVWRGKSNYTSVRDVASLEKTSALWAEPLQGGLESCAQESCVDGTEGEGNRCDVPDHMVLLNAAEVSTRVCEIIQELLVDLNGA</sequence>
<comment type="caution">
    <text evidence="1">The sequence shown here is derived from an EMBL/GenBank/DDBJ whole genome shotgun (WGS) entry which is preliminary data.</text>
</comment>
<name>A0AAE0FHW1_9CHLO</name>
<dbReference type="EMBL" id="LGRX02018353">
    <property type="protein sequence ID" value="KAK3259947.1"/>
    <property type="molecule type" value="Genomic_DNA"/>
</dbReference>
<evidence type="ECO:0000313" key="1">
    <source>
        <dbReference type="EMBL" id="KAK3259947.1"/>
    </source>
</evidence>
<protein>
    <submittedName>
        <fullName evidence="1">Uncharacterized protein</fullName>
    </submittedName>
</protein>
<accession>A0AAE0FHW1</accession>
<feature type="non-terminal residue" evidence="1">
    <location>
        <position position="1"/>
    </location>
</feature>
<gene>
    <name evidence="1" type="ORF">CYMTET_31076</name>
</gene>
<proteinExistence type="predicted"/>
<keyword evidence="2" id="KW-1185">Reference proteome</keyword>
<organism evidence="1 2">
    <name type="scientific">Cymbomonas tetramitiformis</name>
    <dbReference type="NCBI Taxonomy" id="36881"/>
    <lineage>
        <taxon>Eukaryota</taxon>
        <taxon>Viridiplantae</taxon>
        <taxon>Chlorophyta</taxon>
        <taxon>Pyramimonadophyceae</taxon>
        <taxon>Pyramimonadales</taxon>
        <taxon>Pyramimonadaceae</taxon>
        <taxon>Cymbomonas</taxon>
    </lineage>
</organism>